<organism evidence="2 3">
    <name type="scientific">Paractinoplanes brasiliensis</name>
    <dbReference type="NCBI Taxonomy" id="52695"/>
    <lineage>
        <taxon>Bacteria</taxon>
        <taxon>Bacillati</taxon>
        <taxon>Actinomycetota</taxon>
        <taxon>Actinomycetes</taxon>
        <taxon>Micromonosporales</taxon>
        <taxon>Micromonosporaceae</taxon>
        <taxon>Paractinoplanes</taxon>
    </lineage>
</organism>
<evidence type="ECO:0000313" key="2">
    <source>
        <dbReference type="EMBL" id="TDO40606.1"/>
    </source>
</evidence>
<dbReference type="Proteomes" id="UP000294901">
    <property type="component" value="Unassembled WGS sequence"/>
</dbReference>
<evidence type="ECO:0000256" key="1">
    <source>
        <dbReference type="SAM" id="MobiDB-lite"/>
    </source>
</evidence>
<dbReference type="RefSeq" id="WP_203720427.1">
    <property type="nucleotide sequence ID" value="NZ_BOMD01000007.1"/>
</dbReference>
<name>A0A4R6JZA8_9ACTN</name>
<dbReference type="EMBL" id="SNWR01000001">
    <property type="protein sequence ID" value="TDO40606.1"/>
    <property type="molecule type" value="Genomic_DNA"/>
</dbReference>
<evidence type="ECO:0000313" key="3">
    <source>
        <dbReference type="Proteomes" id="UP000294901"/>
    </source>
</evidence>
<keyword evidence="3" id="KW-1185">Reference proteome</keyword>
<gene>
    <name evidence="2" type="ORF">C8E87_4321</name>
</gene>
<accession>A0A4R6JZA8</accession>
<sequence>MITAPHLFVAAGIAMFPFVKRARLGRGLALAVVPAMLLGMGGAAVAATHTLTVTVINRNGAKVKAGLRLVDVKTSETFSATSGKAKKLRKGTYAVLTSVTTGNTVTLSGKAVKVSGSAKLTIDARQGKGVGMALSPAPAGLDRYMSMRVCTRTSASEGWEASAGPGTKLYIVPFASKYLGFAALGWWTDHSGESTSYAALHQTTGVPGGLGRTFARGQLATFRAVQRRGPAGSNYSGLAVQPQTSGCGQDLYAGLGSTDRPAVTNVLVTPGTWHVRADSSAATKSGETWVIGGYFAKRTVKAGKSYNLNFFNSVWGPSSQLPVTIRGRIMFGLNEMFTDPAFPHDGSVEGGDKAVATLTYGGKKVAGKQDKGWEPESTELYYTVKKAGWYTLTNTATRYYPEITYPAGMLSTTSRVTFRFQSKPKASALAGVYSVHLVPTGLSMTNRAKPGSTTKVAVKMLRTVVDPDAKRGKDPKLSKLTAQMSPDSGKTWRTVPVQKINGTWYATVKNPTTSAVALKVRATVAGGAYTEVTVFRAYGIG</sequence>
<reference evidence="2 3" key="1">
    <citation type="submission" date="2019-03" db="EMBL/GenBank/DDBJ databases">
        <title>Sequencing the genomes of 1000 actinobacteria strains.</title>
        <authorList>
            <person name="Klenk H.-P."/>
        </authorList>
    </citation>
    <scope>NUCLEOTIDE SEQUENCE [LARGE SCALE GENOMIC DNA]</scope>
    <source>
        <strain evidence="2 3">DSM 43805</strain>
    </source>
</reference>
<proteinExistence type="predicted"/>
<feature type="region of interest" description="Disordered" evidence="1">
    <location>
        <begin position="469"/>
        <end position="492"/>
    </location>
</feature>
<protein>
    <submittedName>
        <fullName evidence="2">Uncharacterized protein</fullName>
    </submittedName>
</protein>
<comment type="caution">
    <text evidence="2">The sequence shown here is derived from an EMBL/GenBank/DDBJ whole genome shotgun (WGS) entry which is preliminary data.</text>
</comment>
<dbReference type="AlphaFoldDB" id="A0A4R6JZA8"/>